<dbReference type="Gene3D" id="3.30.70.100">
    <property type="match status" value="1"/>
</dbReference>
<dbReference type="FunFam" id="3.30.70.100:FF:000043">
    <property type="entry name" value="Copper-transporting ATPase 2"/>
    <property type="match status" value="1"/>
</dbReference>
<keyword evidence="6" id="KW-1185">Reference proteome</keyword>
<dbReference type="AlphaFoldDB" id="R3WJL8"/>
<dbReference type="InterPro" id="IPR036163">
    <property type="entry name" value="HMA_dom_sf"/>
</dbReference>
<dbReference type="PANTHER" id="PTHR46594">
    <property type="entry name" value="P-TYPE CATION-TRANSPORTING ATPASE"/>
    <property type="match status" value="1"/>
</dbReference>
<evidence type="ECO:0000313" key="5">
    <source>
        <dbReference type="EMBL" id="EOL42075.1"/>
    </source>
</evidence>
<dbReference type="InterPro" id="IPR006121">
    <property type="entry name" value="HMA_dom"/>
</dbReference>
<name>R3WJL8_9ENTE</name>
<sequence length="70" mass="7747">MMKQNFSIKGMSCNHCVAKVEDSINQLPGIQKVKINLKKESGTVKFDESLVDAQKIATKVTEIGYATEVM</sequence>
<keyword evidence="2" id="KW-0479">Metal-binding</keyword>
<evidence type="ECO:0000256" key="2">
    <source>
        <dbReference type="ARBA" id="ARBA00022723"/>
    </source>
</evidence>
<dbReference type="InterPro" id="IPR017969">
    <property type="entry name" value="Heavy-metal-associated_CS"/>
</dbReference>
<dbReference type="PATRIC" id="fig|1158610.3.peg.2400"/>
<dbReference type="NCBIfam" id="NF033794">
    <property type="entry name" value="chaper_CopZ_Eh"/>
    <property type="match status" value="1"/>
</dbReference>
<dbReference type="InterPro" id="IPR006122">
    <property type="entry name" value="HMA_Cu_ion-bd"/>
</dbReference>
<protein>
    <recommendedName>
        <fullName evidence="1">Copper chaperone CopZ</fullName>
    </recommendedName>
</protein>
<dbReference type="STRING" id="154621.RV11_GL003432"/>
<reference evidence="5 6" key="1">
    <citation type="submission" date="2013-02" db="EMBL/GenBank/DDBJ databases">
        <title>The Genome Sequence of Enterococcus phoeniculicola BAA-412.</title>
        <authorList>
            <consortium name="The Broad Institute Genome Sequencing Platform"/>
            <consortium name="The Broad Institute Genome Sequencing Center for Infectious Disease"/>
            <person name="Earl A.M."/>
            <person name="Gilmore M.S."/>
            <person name="Lebreton F."/>
            <person name="Walker B."/>
            <person name="Young S.K."/>
            <person name="Zeng Q."/>
            <person name="Gargeya S."/>
            <person name="Fitzgerald M."/>
            <person name="Haas B."/>
            <person name="Abouelleil A."/>
            <person name="Alvarado L."/>
            <person name="Arachchi H.M."/>
            <person name="Berlin A.M."/>
            <person name="Chapman S.B."/>
            <person name="Dewar J."/>
            <person name="Goldberg J."/>
            <person name="Griggs A."/>
            <person name="Gujja S."/>
            <person name="Hansen M."/>
            <person name="Howarth C."/>
            <person name="Imamovic A."/>
            <person name="Larimer J."/>
            <person name="McCowan C."/>
            <person name="Murphy C."/>
            <person name="Neiman D."/>
            <person name="Pearson M."/>
            <person name="Priest M."/>
            <person name="Roberts A."/>
            <person name="Saif S."/>
            <person name="Shea T."/>
            <person name="Sisk P."/>
            <person name="Sykes S."/>
            <person name="Wortman J."/>
            <person name="Nusbaum C."/>
            <person name="Birren B."/>
        </authorList>
    </citation>
    <scope>NUCLEOTIDE SEQUENCE [LARGE SCALE GENOMIC DNA]</scope>
    <source>
        <strain evidence="5 6">ATCC BAA-412</strain>
    </source>
</reference>
<dbReference type="GO" id="GO:0005507">
    <property type="term" value="F:copper ion binding"/>
    <property type="evidence" value="ECO:0007669"/>
    <property type="project" value="InterPro"/>
</dbReference>
<dbReference type="InterPro" id="IPR000428">
    <property type="entry name" value="Cu-bd"/>
</dbReference>
<gene>
    <name evidence="5" type="ORF">UC3_02423</name>
</gene>
<dbReference type="EMBL" id="AJAT01000017">
    <property type="protein sequence ID" value="EOL42075.1"/>
    <property type="molecule type" value="Genomic_DNA"/>
</dbReference>
<dbReference type="eggNOG" id="COG2608">
    <property type="taxonomic scope" value="Bacteria"/>
</dbReference>
<evidence type="ECO:0000259" key="4">
    <source>
        <dbReference type="PROSITE" id="PS50846"/>
    </source>
</evidence>
<comment type="caution">
    <text evidence="5">The sequence shown here is derived from an EMBL/GenBank/DDBJ whole genome shotgun (WGS) entry which is preliminary data.</text>
</comment>
<dbReference type="PRINTS" id="PR00944">
    <property type="entry name" value="CUEXPORT"/>
</dbReference>
<dbReference type="PROSITE" id="PS01047">
    <property type="entry name" value="HMA_1"/>
    <property type="match status" value="1"/>
</dbReference>
<dbReference type="CDD" id="cd00371">
    <property type="entry name" value="HMA"/>
    <property type="match status" value="1"/>
</dbReference>
<dbReference type="Pfam" id="PF00403">
    <property type="entry name" value="HMA"/>
    <property type="match status" value="1"/>
</dbReference>
<dbReference type="NCBIfam" id="TIGR00003">
    <property type="entry name" value="copper ion binding protein"/>
    <property type="match status" value="1"/>
</dbReference>
<accession>R3WJL8</accession>
<evidence type="ECO:0000256" key="3">
    <source>
        <dbReference type="ARBA" id="ARBA00023008"/>
    </source>
</evidence>
<dbReference type="GO" id="GO:0006825">
    <property type="term" value="P:copper ion transport"/>
    <property type="evidence" value="ECO:0007669"/>
    <property type="project" value="InterPro"/>
</dbReference>
<dbReference type="SUPFAM" id="SSF55008">
    <property type="entry name" value="HMA, heavy metal-associated domain"/>
    <property type="match status" value="1"/>
</dbReference>
<dbReference type="PROSITE" id="PS50846">
    <property type="entry name" value="HMA_2"/>
    <property type="match status" value="1"/>
</dbReference>
<keyword evidence="3" id="KW-0186">Copper</keyword>
<feature type="domain" description="HMA" evidence="4">
    <location>
        <begin position="2"/>
        <end position="68"/>
    </location>
</feature>
<organism evidence="5 6">
    <name type="scientific">Enterococcus phoeniculicola ATCC BAA-412</name>
    <dbReference type="NCBI Taxonomy" id="1158610"/>
    <lineage>
        <taxon>Bacteria</taxon>
        <taxon>Bacillati</taxon>
        <taxon>Bacillota</taxon>
        <taxon>Bacilli</taxon>
        <taxon>Lactobacillales</taxon>
        <taxon>Enterococcaceae</taxon>
        <taxon>Enterococcus</taxon>
    </lineage>
</organism>
<dbReference type="PANTHER" id="PTHR46594:SF4">
    <property type="entry name" value="P-TYPE CATION-TRANSPORTING ATPASE"/>
    <property type="match status" value="1"/>
</dbReference>
<evidence type="ECO:0000256" key="1">
    <source>
        <dbReference type="ARBA" id="ARBA00015313"/>
    </source>
</evidence>
<dbReference type="Proteomes" id="UP000013785">
    <property type="component" value="Unassembled WGS sequence"/>
</dbReference>
<evidence type="ECO:0000313" key="6">
    <source>
        <dbReference type="Proteomes" id="UP000013785"/>
    </source>
</evidence>
<dbReference type="HOGENOM" id="CLU_134973_10_4_9"/>
<proteinExistence type="predicted"/>